<dbReference type="OrthoDB" id="4768at2759"/>
<name>A4RTF7_OSTLU</name>
<keyword evidence="6" id="KW-0413">Isomerase</keyword>
<comment type="similarity">
    <text evidence="2">Belongs to the diaminopimelate epimerase family.</text>
</comment>
<sequence length="407" mass="44642">MCTEPPRDERRRDPPSRRAPPHFAPRARPTTAHHARARRHRFARLEVRARVRLARPVAAARARSVARRPYPLATRRRARSTADSPRARFSPRRSTPRASHARATRVGRARVVAEASRTIDFIKYQGLGNDFILIDNRDSATVKMSSEAAAKMCDRNFGIGGDGVIFAMPPNDASEDYSMRMFNSDGSEPEMCGNGIRCLARFVSDLDAMPPKKYKVGTLAGLIQPEMRADGQVAVDMGMPIFEPSEVPTTLAATQDGKVVRAEMDVDGEKWLVNAVSMGNPHCITFGRAGGEADGPGLKLDEFPLSVVGPKFESHPCFPARTNTEFTQVVNRNYVKMHVWERGAGATLACGTGACATVVAGVLEGRVDRRCTVELPGGPLEIEWRESDGRIIMTGPAEPVFAGKYFL</sequence>
<evidence type="ECO:0000313" key="10">
    <source>
        <dbReference type="Proteomes" id="UP000001568"/>
    </source>
</evidence>
<dbReference type="GO" id="GO:0005829">
    <property type="term" value="C:cytosol"/>
    <property type="evidence" value="ECO:0007669"/>
    <property type="project" value="TreeGrafter"/>
</dbReference>
<dbReference type="UniPathway" id="UPA00034">
    <property type="reaction ID" value="UER00025"/>
</dbReference>
<dbReference type="EMBL" id="CP000582">
    <property type="protein sequence ID" value="ABO94616.1"/>
    <property type="molecule type" value="Genomic_DNA"/>
</dbReference>
<dbReference type="RefSeq" id="XP_001416323.1">
    <property type="nucleotide sequence ID" value="XM_001416286.1"/>
</dbReference>
<dbReference type="PANTHER" id="PTHR31689:SF0">
    <property type="entry name" value="DIAMINOPIMELATE EPIMERASE"/>
    <property type="match status" value="1"/>
</dbReference>
<dbReference type="NCBIfam" id="TIGR00652">
    <property type="entry name" value="DapF"/>
    <property type="match status" value="1"/>
</dbReference>
<dbReference type="STRING" id="436017.A4RTF7"/>
<evidence type="ECO:0000256" key="2">
    <source>
        <dbReference type="ARBA" id="ARBA00010219"/>
    </source>
</evidence>
<evidence type="ECO:0000256" key="1">
    <source>
        <dbReference type="ARBA" id="ARBA00005196"/>
    </source>
</evidence>
<dbReference type="Proteomes" id="UP000001568">
    <property type="component" value="Chromosome 2"/>
</dbReference>
<dbReference type="KEGG" id="olu:OSTLU_35896"/>
<comment type="pathway">
    <text evidence="1">Amino-acid biosynthesis; L-lysine biosynthesis via DAP pathway; DL-2,6-diaminopimelate from LL-2,6-diaminopimelate: step 1/1.</text>
</comment>
<feature type="compositionally biased region" description="Basic residues" evidence="8">
    <location>
        <begin position="89"/>
        <end position="105"/>
    </location>
</feature>
<dbReference type="eggNOG" id="ENOG502QQKJ">
    <property type="taxonomic scope" value="Eukaryota"/>
</dbReference>
<dbReference type="HAMAP" id="MF_00197">
    <property type="entry name" value="DAP_epimerase"/>
    <property type="match status" value="1"/>
</dbReference>
<dbReference type="SUPFAM" id="SSF54506">
    <property type="entry name" value="Diaminopimelate epimerase-like"/>
    <property type="match status" value="2"/>
</dbReference>
<gene>
    <name evidence="9" type="ORF">OSTLU_35896</name>
</gene>
<feature type="compositionally biased region" description="Basic and acidic residues" evidence="8">
    <location>
        <begin position="1"/>
        <end position="16"/>
    </location>
</feature>
<dbReference type="AlphaFoldDB" id="A4RTF7"/>
<dbReference type="InterPro" id="IPR001653">
    <property type="entry name" value="DAP_epimerase_DapF"/>
</dbReference>
<accession>A4RTF7</accession>
<comment type="catalytic activity">
    <reaction evidence="7">
        <text>(2S,6S)-2,6-diaminopimelate = meso-2,6-diaminopimelate</text>
        <dbReference type="Rhea" id="RHEA:15393"/>
        <dbReference type="ChEBI" id="CHEBI:57609"/>
        <dbReference type="ChEBI" id="CHEBI:57791"/>
        <dbReference type="EC" id="5.1.1.7"/>
    </reaction>
</comment>
<dbReference type="InterPro" id="IPR018510">
    <property type="entry name" value="DAP_epimerase_AS"/>
</dbReference>
<evidence type="ECO:0000256" key="5">
    <source>
        <dbReference type="ARBA" id="ARBA00023154"/>
    </source>
</evidence>
<protein>
    <recommendedName>
        <fullName evidence="3">diaminopimelate epimerase</fullName>
        <ecNumber evidence="3">5.1.1.7</ecNumber>
    </recommendedName>
</protein>
<dbReference type="Gene3D" id="3.10.310.10">
    <property type="entry name" value="Diaminopimelate Epimerase, Chain A, domain 1"/>
    <property type="match status" value="2"/>
</dbReference>
<evidence type="ECO:0000256" key="7">
    <source>
        <dbReference type="ARBA" id="ARBA00051712"/>
    </source>
</evidence>
<keyword evidence="4" id="KW-0028">Amino-acid biosynthesis</keyword>
<evidence type="ECO:0000256" key="6">
    <source>
        <dbReference type="ARBA" id="ARBA00023235"/>
    </source>
</evidence>
<evidence type="ECO:0000256" key="8">
    <source>
        <dbReference type="SAM" id="MobiDB-lite"/>
    </source>
</evidence>
<dbReference type="OMA" id="EIRIWER"/>
<keyword evidence="10" id="KW-1185">Reference proteome</keyword>
<reference evidence="9 10" key="1">
    <citation type="journal article" date="2007" name="Proc. Natl. Acad. Sci. U.S.A.">
        <title>The tiny eukaryote Ostreococcus provides genomic insights into the paradox of plankton speciation.</title>
        <authorList>
            <person name="Palenik B."/>
            <person name="Grimwood J."/>
            <person name="Aerts A."/>
            <person name="Rouze P."/>
            <person name="Salamov A."/>
            <person name="Putnam N."/>
            <person name="Dupont C."/>
            <person name="Jorgensen R."/>
            <person name="Derelle E."/>
            <person name="Rombauts S."/>
            <person name="Zhou K."/>
            <person name="Otillar R."/>
            <person name="Merchant S.S."/>
            <person name="Podell S."/>
            <person name="Gaasterland T."/>
            <person name="Napoli C."/>
            <person name="Gendler K."/>
            <person name="Manuell A."/>
            <person name="Tai V."/>
            <person name="Vallon O."/>
            <person name="Piganeau G."/>
            <person name="Jancek S."/>
            <person name="Heijde M."/>
            <person name="Jabbari K."/>
            <person name="Bowler C."/>
            <person name="Lohr M."/>
            <person name="Robbens S."/>
            <person name="Werner G."/>
            <person name="Dubchak I."/>
            <person name="Pazour G.J."/>
            <person name="Ren Q."/>
            <person name="Paulsen I."/>
            <person name="Delwiche C."/>
            <person name="Schmutz J."/>
            <person name="Rokhsar D."/>
            <person name="Van de Peer Y."/>
            <person name="Moreau H."/>
            <person name="Grigoriev I.V."/>
        </authorList>
    </citation>
    <scope>NUCLEOTIDE SEQUENCE [LARGE SCALE GENOMIC DNA]</scope>
    <source>
        <strain evidence="9 10">CCE9901</strain>
    </source>
</reference>
<keyword evidence="5" id="KW-0457">Lysine biosynthesis</keyword>
<dbReference type="PROSITE" id="PS01326">
    <property type="entry name" value="DAP_EPIMERASE"/>
    <property type="match status" value="1"/>
</dbReference>
<evidence type="ECO:0000313" key="9">
    <source>
        <dbReference type="EMBL" id="ABO94616.1"/>
    </source>
</evidence>
<feature type="region of interest" description="Disordered" evidence="8">
    <location>
        <begin position="59"/>
        <end position="105"/>
    </location>
</feature>
<dbReference type="Gramene" id="ABO94616">
    <property type="protein sequence ID" value="ABO94616"/>
    <property type="gene ID" value="OSTLU_35896"/>
</dbReference>
<organism evidence="9 10">
    <name type="scientific">Ostreococcus lucimarinus (strain CCE9901)</name>
    <dbReference type="NCBI Taxonomy" id="436017"/>
    <lineage>
        <taxon>Eukaryota</taxon>
        <taxon>Viridiplantae</taxon>
        <taxon>Chlorophyta</taxon>
        <taxon>Mamiellophyceae</taxon>
        <taxon>Mamiellales</taxon>
        <taxon>Bathycoccaceae</taxon>
        <taxon>Ostreococcus</taxon>
    </lineage>
</organism>
<dbReference type="GeneID" id="5000523"/>
<feature type="region of interest" description="Disordered" evidence="8">
    <location>
        <begin position="1"/>
        <end position="39"/>
    </location>
</feature>
<evidence type="ECO:0000256" key="3">
    <source>
        <dbReference type="ARBA" id="ARBA00013080"/>
    </source>
</evidence>
<proteinExistence type="inferred from homology"/>
<dbReference type="FunFam" id="3.10.310.10:FF:000009">
    <property type="entry name" value="Diaminopimelate epimerase chloroplastic"/>
    <property type="match status" value="1"/>
</dbReference>
<evidence type="ECO:0000256" key="4">
    <source>
        <dbReference type="ARBA" id="ARBA00022605"/>
    </source>
</evidence>
<dbReference type="GO" id="GO:0008837">
    <property type="term" value="F:diaminopimelate epimerase activity"/>
    <property type="evidence" value="ECO:0007669"/>
    <property type="project" value="UniProtKB-EC"/>
</dbReference>
<dbReference type="PANTHER" id="PTHR31689">
    <property type="entry name" value="DIAMINOPIMELATE EPIMERASE, CHLOROPLASTIC"/>
    <property type="match status" value="1"/>
</dbReference>
<dbReference type="HOGENOM" id="CLU_053306_2_1_1"/>
<dbReference type="Pfam" id="PF01678">
    <property type="entry name" value="DAP_epimerase"/>
    <property type="match status" value="2"/>
</dbReference>
<dbReference type="EC" id="5.1.1.7" evidence="3"/>
<dbReference type="GO" id="GO:0009089">
    <property type="term" value="P:lysine biosynthetic process via diaminopimelate"/>
    <property type="evidence" value="ECO:0007669"/>
    <property type="project" value="UniProtKB-UniPathway"/>
</dbReference>